<dbReference type="GO" id="GO:0071004">
    <property type="term" value="C:U2-type prespliceosome"/>
    <property type="evidence" value="ECO:0007669"/>
    <property type="project" value="TreeGrafter"/>
</dbReference>
<sequence>MAKRLGLQLFVSRLSAYTTNEHLKKLFSRFGEVTEARLIMDPKTRRPKGFGFVTYESEVEAQKALKAMNGRIVDGRLIFVEVAQTRKPGGDALSR</sequence>
<evidence type="ECO:0000256" key="1">
    <source>
        <dbReference type="ARBA" id="ARBA00004123"/>
    </source>
</evidence>
<accession>A0A2P5AQ23</accession>
<dbReference type="GO" id="GO:0003729">
    <property type="term" value="F:mRNA binding"/>
    <property type="evidence" value="ECO:0007669"/>
    <property type="project" value="TreeGrafter"/>
</dbReference>
<dbReference type="STRING" id="63057.A0A2P5AQ23"/>
<keyword evidence="3" id="KW-0694">RNA-binding</keyword>
<evidence type="ECO:0000259" key="4">
    <source>
        <dbReference type="PROSITE" id="PS50102"/>
    </source>
</evidence>
<dbReference type="InterPro" id="IPR051183">
    <property type="entry name" value="U1_U11-U12_snRNP_70-35kDa"/>
</dbReference>
<dbReference type="Gene3D" id="3.30.70.330">
    <property type="match status" value="1"/>
</dbReference>
<comment type="caution">
    <text evidence="5">The sequence shown here is derived from an EMBL/GenBank/DDBJ whole genome shotgun (WGS) entry which is preliminary data.</text>
</comment>
<dbReference type="Pfam" id="PF00076">
    <property type="entry name" value="RRM_1"/>
    <property type="match status" value="1"/>
</dbReference>
<evidence type="ECO:0000256" key="3">
    <source>
        <dbReference type="PROSITE-ProRule" id="PRU00176"/>
    </source>
</evidence>
<evidence type="ECO:0000256" key="2">
    <source>
        <dbReference type="ARBA" id="ARBA00023242"/>
    </source>
</evidence>
<dbReference type="PANTHER" id="PTHR13952:SF21">
    <property type="entry name" value="POLYNUCLEOTIDE ADENYLYLTRANSFERASE DOMAIN_RNA RECOGNITION MOTIF PROTEIN-RELATED"/>
    <property type="match status" value="1"/>
</dbReference>
<dbReference type="Proteomes" id="UP000237000">
    <property type="component" value="Unassembled WGS sequence"/>
</dbReference>
<dbReference type="EMBL" id="JXTC01000745">
    <property type="protein sequence ID" value="PON38664.1"/>
    <property type="molecule type" value="Genomic_DNA"/>
</dbReference>
<dbReference type="OrthoDB" id="439808at2759"/>
<keyword evidence="2" id="KW-0539">Nucleus</keyword>
<evidence type="ECO:0000313" key="6">
    <source>
        <dbReference type="Proteomes" id="UP000237000"/>
    </source>
</evidence>
<dbReference type="GO" id="GO:0000398">
    <property type="term" value="P:mRNA splicing, via spliceosome"/>
    <property type="evidence" value="ECO:0007669"/>
    <property type="project" value="TreeGrafter"/>
</dbReference>
<evidence type="ECO:0000313" key="5">
    <source>
        <dbReference type="EMBL" id="PON38664.1"/>
    </source>
</evidence>
<dbReference type="GO" id="GO:0005685">
    <property type="term" value="C:U1 snRNP"/>
    <property type="evidence" value="ECO:0007669"/>
    <property type="project" value="TreeGrafter"/>
</dbReference>
<reference evidence="6" key="1">
    <citation type="submission" date="2016-06" db="EMBL/GenBank/DDBJ databases">
        <title>Parallel loss of symbiosis genes in relatives of nitrogen-fixing non-legume Parasponia.</title>
        <authorList>
            <person name="Van Velzen R."/>
            <person name="Holmer R."/>
            <person name="Bu F."/>
            <person name="Rutten L."/>
            <person name="Van Zeijl A."/>
            <person name="Liu W."/>
            <person name="Santuari L."/>
            <person name="Cao Q."/>
            <person name="Sharma T."/>
            <person name="Shen D."/>
            <person name="Roswanjaya Y."/>
            <person name="Wardhani T."/>
            <person name="Kalhor M.S."/>
            <person name="Jansen J."/>
            <person name="Van den Hoogen J."/>
            <person name="Gungor B."/>
            <person name="Hartog M."/>
            <person name="Hontelez J."/>
            <person name="Verver J."/>
            <person name="Yang W.-C."/>
            <person name="Schijlen E."/>
            <person name="Repin R."/>
            <person name="Schilthuizen M."/>
            <person name="Schranz E."/>
            <person name="Heidstra R."/>
            <person name="Miyata K."/>
            <person name="Fedorova E."/>
            <person name="Kohlen W."/>
            <person name="Bisseling T."/>
            <person name="Smit S."/>
            <person name="Geurts R."/>
        </authorList>
    </citation>
    <scope>NUCLEOTIDE SEQUENCE [LARGE SCALE GENOMIC DNA]</scope>
    <source>
        <strain evidence="6">cv. RG33-2</strain>
    </source>
</reference>
<dbReference type="PROSITE" id="PS50102">
    <property type="entry name" value="RRM"/>
    <property type="match status" value="1"/>
</dbReference>
<dbReference type="InParanoid" id="A0A2P5AQ23"/>
<dbReference type="InterPro" id="IPR000504">
    <property type="entry name" value="RRM_dom"/>
</dbReference>
<organism evidence="5 6">
    <name type="scientific">Trema orientale</name>
    <name type="common">Charcoal tree</name>
    <name type="synonym">Celtis orientalis</name>
    <dbReference type="NCBI Taxonomy" id="63057"/>
    <lineage>
        <taxon>Eukaryota</taxon>
        <taxon>Viridiplantae</taxon>
        <taxon>Streptophyta</taxon>
        <taxon>Embryophyta</taxon>
        <taxon>Tracheophyta</taxon>
        <taxon>Spermatophyta</taxon>
        <taxon>Magnoliopsida</taxon>
        <taxon>eudicotyledons</taxon>
        <taxon>Gunneridae</taxon>
        <taxon>Pentapetalae</taxon>
        <taxon>rosids</taxon>
        <taxon>fabids</taxon>
        <taxon>Rosales</taxon>
        <taxon>Cannabaceae</taxon>
        <taxon>Trema</taxon>
    </lineage>
</organism>
<gene>
    <name evidence="5" type="ORF">TorRG33x02_344530</name>
</gene>
<dbReference type="AlphaFoldDB" id="A0A2P5AQ23"/>
<feature type="domain" description="RRM" evidence="4">
    <location>
        <begin position="7"/>
        <end position="85"/>
    </location>
</feature>
<dbReference type="PANTHER" id="PTHR13952">
    <property type="entry name" value="U1 SMALL NUCLEAR RIBONUCLEOPROTEIN 70 KD"/>
    <property type="match status" value="1"/>
</dbReference>
<dbReference type="InterPro" id="IPR035979">
    <property type="entry name" value="RBD_domain_sf"/>
</dbReference>
<dbReference type="GO" id="GO:0071011">
    <property type="term" value="C:precatalytic spliceosome"/>
    <property type="evidence" value="ECO:0007669"/>
    <property type="project" value="TreeGrafter"/>
</dbReference>
<proteinExistence type="predicted"/>
<comment type="subcellular location">
    <subcellularLocation>
        <location evidence="1">Nucleus</location>
    </subcellularLocation>
</comment>
<dbReference type="GO" id="GO:0030619">
    <property type="term" value="F:U1 snRNA binding"/>
    <property type="evidence" value="ECO:0007669"/>
    <property type="project" value="TreeGrafter"/>
</dbReference>
<dbReference type="SMART" id="SM00360">
    <property type="entry name" value="RRM"/>
    <property type="match status" value="1"/>
</dbReference>
<protein>
    <submittedName>
        <fullName evidence="5">Splicing factor-like protein</fullName>
    </submittedName>
</protein>
<dbReference type="FunCoup" id="A0A2P5AQ23">
    <property type="interactions" value="224"/>
</dbReference>
<keyword evidence="6" id="KW-1185">Reference proteome</keyword>
<dbReference type="SUPFAM" id="SSF54928">
    <property type="entry name" value="RNA-binding domain, RBD"/>
    <property type="match status" value="1"/>
</dbReference>
<dbReference type="InterPro" id="IPR012677">
    <property type="entry name" value="Nucleotide-bd_a/b_plait_sf"/>
</dbReference>
<dbReference type="FunFam" id="3.30.70.330:FF:001138">
    <property type="entry name" value="RNA-binding (RRM/RBD/RNP motifs) family protein"/>
    <property type="match status" value="1"/>
</dbReference>
<name>A0A2P5AQ23_TREOI</name>